<accession>A0ABS0C5Z9</accession>
<evidence type="ECO:0000313" key="2">
    <source>
        <dbReference type="EMBL" id="MBF6225775.1"/>
    </source>
</evidence>
<sequence length="83" mass="9322">MTAAFDYEDLHRLVDRLTPDQAHALRAVALQLVVTDTADRGPATEPPGERRRRLSFAGTMHAEPDLAARSEELLREERGRQAE</sequence>
<dbReference type="RefSeq" id="WP_195032981.1">
    <property type="nucleotide sequence ID" value="NZ_JADLRE010000007.1"/>
</dbReference>
<comment type="caution">
    <text evidence="2">The sequence shown here is derived from an EMBL/GenBank/DDBJ whole genome shotgun (WGS) entry which is preliminary data.</text>
</comment>
<evidence type="ECO:0000256" key="1">
    <source>
        <dbReference type="SAM" id="MobiDB-lite"/>
    </source>
</evidence>
<feature type="region of interest" description="Disordered" evidence="1">
    <location>
        <begin position="36"/>
        <end position="83"/>
    </location>
</feature>
<organism evidence="2 3">
    <name type="scientific">Nocardia abscessus</name>
    <dbReference type="NCBI Taxonomy" id="120957"/>
    <lineage>
        <taxon>Bacteria</taxon>
        <taxon>Bacillati</taxon>
        <taxon>Actinomycetota</taxon>
        <taxon>Actinomycetes</taxon>
        <taxon>Mycobacteriales</taxon>
        <taxon>Nocardiaceae</taxon>
        <taxon>Nocardia</taxon>
    </lineage>
</organism>
<protein>
    <recommendedName>
        <fullName evidence="4">DUF222 domain-containing protein</fullName>
    </recommendedName>
</protein>
<evidence type="ECO:0008006" key="4">
    <source>
        <dbReference type="Google" id="ProtNLM"/>
    </source>
</evidence>
<feature type="compositionally biased region" description="Basic and acidic residues" evidence="1">
    <location>
        <begin position="62"/>
        <end position="83"/>
    </location>
</feature>
<gene>
    <name evidence="2" type="ORF">IU470_11755</name>
</gene>
<dbReference type="Proteomes" id="UP000807309">
    <property type="component" value="Unassembled WGS sequence"/>
</dbReference>
<reference evidence="2 3" key="1">
    <citation type="submission" date="2020-10" db="EMBL/GenBank/DDBJ databases">
        <title>Identification of Nocardia species via Next-generation sequencing and recognition of intraspecies genetic diversity.</title>
        <authorList>
            <person name="Li P."/>
            <person name="Li P."/>
            <person name="Lu B."/>
        </authorList>
    </citation>
    <scope>NUCLEOTIDE SEQUENCE [LARGE SCALE GENOMIC DNA]</scope>
    <source>
        <strain evidence="2 3">N-11</strain>
    </source>
</reference>
<keyword evidence="3" id="KW-1185">Reference proteome</keyword>
<dbReference type="EMBL" id="JADLRE010000007">
    <property type="protein sequence ID" value="MBF6225775.1"/>
    <property type="molecule type" value="Genomic_DNA"/>
</dbReference>
<proteinExistence type="predicted"/>
<name>A0ABS0C5Z9_9NOCA</name>
<evidence type="ECO:0000313" key="3">
    <source>
        <dbReference type="Proteomes" id="UP000807309"/>
    </source>
</evidence>